<gene>
    <name evidence="2" type="ORF">HO173_010370</name>
</gene>
<dbReference type="AlphaFoldDB" id="A0A8H6FMU4"/>
<feature type="compositionally biased region" description="Basic and acidic residues" evidence="1">
    <location>
        <begin position="8"/>
        <end position="20"/>
    </location>
</feature>
<dbReference type="RefSeq" id="XP_037160842.1">
    <property type="nucleotide sequence ID" value="XM_037312256.1"/>
</dbReference>
<name>A0A8H6FMU4_9LECA</name>
<proteinExistence type="predicted"/>
<sequence>MHTVLDSDGARPTESRRKMREQMGKYGDSIEFAEGEVIMVRKAYFENGFQRFRIDEKIGFSSTNHLNHAMMVCYLSGDKPNVTVFTNGPSSGDPALKEAMDAAQSTGYIFDERIIIELTRTPNEQKKVPR</sequence>
<evidence type="ECO:0000256" key="1">
    <source>
        <dbReference type="SAM" id="MobiDB-lite"/>
    </source>
</evidence>
<organism evidence="2 3">
    <name type="scientific">Letharia columbiana</name>
    <dbReference type="NCBI Taxonomy" id="112416"/>
    <lineage>
        <taxon>Eukaryota</taxon>
        <taxon>Fungi</taxon>
        <taxon>Dikarya</taxon>
        <taxon>Ascomycota</taxon>
        <taxon>Pezizomycotina</taxon>
        <taxon>Lecanoromycetes</taxon>
        <taxon>OSLEUM clade</taxon>
        <taxon>Lecanoromycetidae</taxon>
        <taxon>Lecanorales</taxon>
        <taxon>Lecanorineae</taxon>
        <taxon>Parmeliaceae</taxon>
        <taxon>Letharia</taxon>
    </lineage>
</organism>
<comment type="caution">
    <text evidence="2">The sequence shown here is derived from an EMBL/GenBank/DDBJ whole genome shotgun (WGS) entry which is preliminary data.</text>
</comment>
<dbReference type="GeneID" id="59292017"/>
<evidence type="ECO:0000313" key="2">
    <source>
        <dbReference type="EMBL" id="KAF6231410.1"/>
    </source>
</evidence>
<feature type="region of interest" description="Disordered" evidence="1">
    <location>
        <begin position="1"/>
        <end position="20"/>
    </location>
</feature>
<protein>
    <submittedName>
        <fullName evidence="2">Uncharacterized protein</fullName>
    </submittedName>
</protein>
<accession>A0A8H6FMU4</accession>
<evidence type="ECO:0000313" key="3">
    <source>
        <dbReference type="Proteomes" id="UP000578531"/>
    </source>
</evidence>
<dbReference type="OrthoDB" id="10260355at2759"/>
<keyword evidence="3" id="KW-1185">Reference proteome</keyword>
<dbReference type="Proteomes" id="UP000578531">
    <property type="component" value="Unassembled WGS sequence"/>
</dbReference>
<reference evidence="2 3" key="1">
    <citation type="journal article" date="2020" name="Genomics">
        <title>Complete, high-quality genomes from long-read metagenomic sequencing of two wolf lichen thalli reveals enigmatic genome architecture.</title>
        <authorList>
            <person name="McKenzie S.K."/>
            <person name="Walston R.F."/>
            <person name="Allen J.L."/>
        </authorList>
    </citation>
    <scope>NUCLEOTIDE SEQUENCE [LARGE SCALE GENOMIC DNA]</scope>
    <source>
        <strain evidence="2">WasteWater2</strain>
    </source>
</reference>
<dbReference type="EMBL" id="JACCJC010000057">
    <property type="protein sequence ID" value="KAF6231410.1"/>
    <property type="molecule type" value="Genomic_DNA"/>
</dbReference>